<evidence type="ECO:0000313" key="2">
    <source>
        <dbReference type="EMBL" id="JAD28458.1"/>
    </source>
</evidence>
<proteinExistence type="predicted"/>
<name>A0A0A8YRU1_ARUDO</name>
<reference evidence="2" key="1">
    <citation type="submission" date="2014-09" db="EMBL/GenBank/DDBJ databases">
        <authorList>
            <person name="Magalhaes I.L.F."/>
            <person name="Oliveira U."/>
            <person name="Santos F.R."/>
            <person name="Vidigal T.H.D.A."/>
            <person name="Brescovit A.D."/>
            <person name="Santos A.J."/>
        </authorList>
    </citation>
    <scope>NUCLEOTIDE SEQUENCE</scope>
    <source>
        <tissue evidence="2">Shoot tissue taken approximately 20 cm above the soil surface</tissue>
    </source>
</reference>
<evidence type="ECO:0000256" key="1">
    <source>
        <dbReference type="SAM" id="MobiDB-lite"/>
    </source>
</evidence>
<feature type="compositionally biased region" description="Basic and acidic residues" evidence="1">
    <location>
        <begin position="22"/>
        <end position="31"/>
    </location>
</feature>
<sequence>MDVGHDSTFAVAAVAGEDASEVVDRRKRDEVAADGGAKGL</sequence>
<organism evidence="2">
    <name type="scientific">Arundo donax</name>
    <name type="common">Giant reed</name>
    <name type="synonym">Donax arundinaceus</name>
    <dbReference type="NCBI Taxonomy" id="35708"/>
    <lineage>
        <taxon>Eukaryota</taxon>
        <taxon>Viridiplantae</taxon>
        <taxon>Streptophyta</taxon>
        <taxon>Embryophyta</taxon>
        <taxon>Tracheophyta</taxon>
        <taxon>Spermatophyta</taxon>
        <taxon>Magnoliopsida</taxon>
        <taxon>Liliopsida</taxon>
        <taxon>Poales</taxon>
        <taxon>Poaceae</taxon>
        <taxon>PACMAD clade</taxon>
        <taxon>Arundinoideae</taxon>
        <taxon>Arundineae</taxon>
        <taxon>Arundo</taxon>
    </lineage>
</organism>
<protein>
    <submittedName>
        <fullName evidence="2">Uncharacterized protein</fullName>
    </submittedName>
</protein>
<reference evidence="2" key="2">
    <citation type="journal article" date="2015" name="Data Brief">
        <title>Shoot transcriptome of the giant reed, Arundo donax.</title>
        <authorList>
            <person name="Barrero R.A."/>
            <person name="Guerrero F.D."/>
            <person name="Moolhuijzen P."/>
            <person name="Goolsby J.A."/>
            <person name="Tidwell J."/>
            <person name="Bellgard S.E."/>
            <person name="Bellgard M.I."/>
        </authorList>
    </citation>
    <scope>NUCLEOTIDE SEQUENCE</scope>
    <source>
        <tissue evidence="2">Shoot tissue taken approximately 20 cm above the soil surface</tissue>
    </source>
</reference>
<dbReference type="EMBL" id="GBRH01269437">
    <property type="protein sequence ID" value="JAD28458.1"/>
    <property type="molecule type" value="Transcribed_RNA"/>
</dbReference>
<accession>A0A0A8YRU1</accession>
<feature type="region of interest" description="Disordered" evidence="1">
    <location>
        <begin position="20"/>
        <end position="40"/>
    </location>
</feature>
<dbReference type="AlphaFoldDB" id="A0A0A8YRU1"/>